<protein>
    <recommendedName>
        <fullName evidence="3">TetR family transcriptional regulator</fullName>
    </recommendedName>
</protein>
<dbReference type="EMBL" id="JAEVHL010000146">
    <property type="protein sequence ID" value="MBM0278123.1"/>
    <property type="molecule type" value="Genomic_DNA"/>
</dbReference>
<dbReference type="Proteomes" id="UP000622245">
    <property type="component" value="Unassembled WGS sequence"/>
</dbReference>
<gene>
    <name evidence="1" type="ORF">JM949_23610</name>
</gene>
<keyword evidence="2" id="KW-1185">Reference proteome</keyword>
<name>A0ABS1YL15_9ACTN</name>
<accession>A0ABS1YL15</accession>
<evidence type="ECO:0000313" key="2">
    <source>
        <dbReference type="Proteomes" id="UP000622245"/>
    </source>
</evidence>
<organism evidence="1 2">
    <name type="scientific">Micromonospora tarensis</name>
    <dbReference type="NCBI Taxonomy" id="2806100"/>
    <lineage>
        <taxon>Bacteria</taxon>
        <taxon>Bacillati</taxon>
        <taxon>Actinomycetota</taxon>
        <taxon>Actinomycetes</taxon>
        <taxon>Micromonosporales</taxon>
        <taxon>Micromonosporaceae</taxon>
        <taxon>Micromonospora</taxon>
    </lineage>
</organism>
<sequence length="53" mass="5294">MADLMILANGISLAAQPMGAAKAEQLLTFALQGIGSAGRPQPHAAEAPPPLAD</sequence>
<evidence type="ECO:0008006" key="3">
    <source>
        <dbReference type="Google" id="ProtNLM"/>
    </source>
</evidence>
<evidence type="ECO:0000313" key="1">
    <source>
        <dbReference type="EMBL" id="MBM0278123.1"/>
    </source>
</evidence>
<reference evidence="1 2" key="1">
    <citation type="submission" date="2021-01" db="EMBL/GenBank/DDBJ databases">
        <title>Draft genome sequence of Micromonospora sp. strain STR1s_6.</title>
        <authorList>
            <person name="Karlyshev A."/>
            <person name="Jawad R."/>
        </authorList>
    </citation>
    <scope>NUCLEOTIDE SEQUENCE [LARGE SCALE GENOMIC DNA]</scope>
    <source>
        <strain evidence="1 2">STR1S-6</strain>
    </source>
</reference>
<comment type="caution">
    <text evidence="1">The sequence shown here is derived from an EMBL/GenBank/DDBJ whole genome shotgun (WGS) entry which is preliminary data.</text>
</comment>
<proteinExistence type="predicted"/>